<dbReference type="EMBL" id="JAVHJO010000001">
    <property type="protein sequence ID" value="KAK6544048.1"/>
    <property type="molecule type" value="Genomic_DNA"/>
</dbReference>
<accession>A0AAV9XPX9</accession>
<organism evidence="1 2">
    <name type="scientific">Orbilia ellipsospora</name>
    <dbReference type="NCBI Taxonomy" id="2528407"/>
    <lineage>
        <taxon>Eukaryota</taxon>
        <taxon>Fungi</taxon>
        <taxon>Dikarya</taxon>
        <taxon>Ascomycota</taxon>
        <taxon>Pezizomycotina</taxon>
        <taxon>Orbiliomycetes</taxon>
        <taxon>Orbiliales</taxon>
        <taxon>Orbiliaceae</taxon>
        <taxon>Orbilia</taxon>
    </lineage>
</organism>
<dbReference type="Gene3D" id="3.30.420.40">
    <property type="match status" value="2"/>
</dbReference>
<sequence length="597" mass="68191">MAQEIIKKEVLAVAIDFGTTFSGLSYMPVGLNEQFSQLDNWPGATGKLYKVPTILSYFLDLVTQKYLPQAFGFAAENAPPAHRCALFKMFLNVSEDERETRRRSGMPDPAKRPTWENLGKTADDVIRDFLQLLYDHMATTFNEEGLRSRDMDYNVLFTVPAQFEVLEVEKFKSIVKSTKFGQHIVSVSLREPEAAILYTINHGVRSLMPRGSCIVLCDAGGGTVDIASYVVTTQMPRTKIEQVNIVTGRPCGSMNIDLAFKRFLFEECIDQEWRTYYQTPDGMVHLQRMCKLFLERKEAFDNAASTPTLMIQVSPPNLVGANIKDGYLKITRSKMCKFFEVSVNGTLECLRDHVERCFRDGYTVKSIFLVGGLGSSKYLHQKVKEYASVFPGEIEVIKPRDAEFAVVRGAIESHQQSLLGGDDPITLRLCPMSYGIRVSEPWDPNKHDFHLDAQFFNPRTRKLMAKNQVNWLIRKGEKIHGKRVAEVKEIFQRNFEKSPDVWKDCIVMCALDNPPTRVTKDVKPACCLISDMTGLPTEMFEKRKSIEKKSWGRRKVFYNCTFDIVMKIGLTDIEFQLWFKNKLRSDLLKTSWGELIL</sequence>
<dbReference type="SUPFAM" id="SSF53067">
    <property type="entry name" value="Actin-like ATPase domain"/>
    <property type="match status" value="2"/>
</dbReference>
<evidence type="ECO:0000313" key="1">
    <source>
        <dbReference type="EMBL" id="KAK6544048.1"/>
    </source>
</evidence>
<evidence type="ECO:0008006" key="3">
    <source>
        <dbReference type="Google" id="ProtNLM"/>
    </source>
</evidence>
<dbReference type="InterPro" id="IPR043129">
    <property type="entry name" value="ATPase_NBD"/>
</dbReference>
<name>A0AAV9XPX9_9PEZI</name>
<gene>
    <name evidence="1" type="ORF">TWF694_000761</name>
</gene>
<dbReference type="AlphaFoldDB" id="A0AAV9XPX9"/>
<comment type="caution">
    <text evidence="1">The sequence shown here is derived from an EMBL/GenBank/DDBJ whole genome shotgun (WGS) entry which is preliminary data.</text>
</comment>
<proteinExistence type="predicted"/>
<dbReference type="Gene3D" id="3.90.640.10">
    <property type="entry name" value="Actin, Chain A, domain 4"/>
    <property type="match status" value="1"/>
</dbReference>
<dbReference type="PANTHER" id="PTHR14187">
    <property type="entry name" value="ALPHA KINASE/ELONGATION FACTOR 2 KINASE"/>
    <property type="match status" value="1"/>
</dbReference>
<dbReference type="PANTHER" id="PTHR14187:SF5">
    <property type="entry name" value="HEAT SHOCK 70 KDA PROTEIN 12A"/>
    <property type="match status" value="1"/>
</dbReference>
<dbReference type="CDD" id="cd10170">
    <property type="entry name" value="ASKHA_NBD_HSP70"/>
    <property type="match status" value="1"/>
</dbReference>
<evidence type="ECO:0000313" key="2">
    <source>
        <dbReference type="Proteomes" id="UP001365542"/>
    </source>
</evidence>
<keyword evidence="2" id="KW-1185">Reference proteome</keyword>
<dbReference type="Proteomes" id="UP001365542">
    <property type="component" value="Unassembled WGS sequence"/>
</dbReference>
<protein>
    <recommendedName>
        <fullName evidence="3">Actin-like ATPase domain-containing protein</fullName>
    </recommendedName>
</protein>
<reference evidence="1 2" key="1">
    <citation type="submission" date="2019-10" db="EMBL/GenBank/DDBJ databases">
        <authorList>
            <person name="Palmer J.M."/>
        </authorList>
    </citation>
    <scope>NUCLEOTIDE SEQUENCE [LARGE SCALE GENOMIC DNA]</scope>
    <source>
        <strain evidence="1 2">TWF694</strain>
    </source>
</reference>